<dbReference type="RefSeq" id="WP_252853935.1">
    <property type="nucleotide sequence ID" value="NZ_JAMXLR010000061.1"/>
</dbReference>
<protein>
    <submittedName>
        <fullName evidence="4">HDOD domain-containing protein</fullName>
    </submittedName>
</protein>
<evidence type="ECO:0000313" key="4">
    <source>
        <dbReference type="EMBL" id="MCO6045826.1"/>
    </source>
</evidence>
<dbReference type="SUPFAM" id="SSF109604">
    <property type="entry name" value="HD-domain/PDEase-like"/>
    <property type="match status" value="1"/>
</dbReference>
<dbReference type="PROSITE" id="PS51833">
    <property type="entry name" value="HDOD"/>
    <property type="match status" value="1"/>
</dbReference>
<feature type="domain" description="HDOD" evidence="3">
    <location>
        <begin position="18"/>
        <end position="212"/>
    </location>
</feature>
<evidence type="ECO:0000256" key="1">
    <source>
        <dbReference type="SAM" id="Coils"/>
    </source>
</evidence>
<evidence type="ECO:0000256" key="2">
    <source>
        <dbReference type="SAM" id="MobiDB-lite"/>
    </source>
</evidence>
<dbReference type="Gene3D" id="1.10.3210.10">
    <property type="entry name" value="Hypothetical protein af1432"/>
    <property type="match status" value="1"/>
</dbReference>
<feature type="region of interest" description="Disordered" evidence="2">
    <location>
        <begin position="343"/>
        <end position="376"/>
    </location>
</feature>
<sequence>MPSSRSPLESMVAKAESLYSLPAVAMEVVRLTDSQRVDTRALKECIENDPALVAKLLKVVNSSLFGLSGKVENLTQALALLGIKPLKLLVLGFSLPEKLFGGLDAEQLRGYWRAALTRAVAARQLVETRWNGPGDDAFLVALLLDIGKLVLLQQLGEPYARFLEQVHSEERRLAELERRSLGFDHAQLTVELLRKWHLPEMYTAAVRDRPTNENTADAYDPEVVLPQVMVLSNLLVRLVGDHQLQVLPELLERGETYCGLSSEDLSRLVAEIDPQVAQLADVLDVDLTDTEAYTKVLAQAQRQMASVSEEAAGLLVEREDRLCDELLTESRELQQAMSDFTNKTVEPPSTAELGGRADAAETTTRAPRGRTTTDTAGVDQRQRLAAAVTQTALECRNGRLALSLVCMEVTGDTEEQLSTDAAESLRRALQVLVTEYDVTTSQLYRLAPASVALVLAGTERREAVGLAQWLGNLIERDSGPLPLALKAGVASISAIPKSYDAGGLLAAAERCLSAALSSGGGAIKSIEVY</sequence>
<dbReference type="PANTHER" id="PTHR33525:SF3">
    <property type="entry name" value="RIBONUCLEASE Y"/>
    <property type="match status" value="1"/>
</dbReference>
<dbReference type="Proteomes" id="UP001155241">
    <property type="component" value="Unassembled WGS sequence"/>
</dbReference>
<proteinExistence type="predicted"/>
<dbReference type="InterPro" id="IPR013976">
    <property type="entry name" value="HDOD"/>
</dbReference>
<keyword evidence="5" id="KW-1185">Reference proteome</keyword>
<dbReference type="Pfam" id="PF08668">
    <property type="entry name" value="HDOD"/>
    <property type="match status" value="1"/>
</dbReference>
<reference evidence="4" key="1">
    <citation type="submission" date="2022-06" db="EMBL/GenBank/DDBJ databases">
        <title>Aeoliella straminimaris, a novel planctomycete from sediments.</title>
        <authorList>
            <person name="Vitorino I.R."/>
            <person name="Lage O.M."/>
        </authorList>
    </citation>
    <scope>NUCLEOTIDE SEQUENCE</scope>
    <source>
        <strain evidence="4">ICT_H6.2</strain>
    </source>
</reference>
<feature type="compositionally biased region" description="Low complexity" evidence="2">
    <location>
        <begin position="360"/>
        <end position="376"/>
    </location>
</feature>
<organism evidence="4 5">
    <name type="scientific">Aeoliella straminimaris</name>
    <dbReference type="NCBI Taxonomy" id="2954799"/>
    <lineage>
        <taxon>Bacteria</taxon>
        <taxon>Pseudomonadati</taxon>
        <taxon>Planctomycetota</taxon>
        <taxon>Planctomycetia</taxon>
        <taxon>Pirellulales</taxon>
        <taxon>Lacipirellulaceae</taxon>
        <taxon>Aeoliella</taxon>
    </lineage>
</organism>
<dbReference type="EMBL" id="JAMXLR010000061">
    <property type="protein sequence ID" value="MCO6045826.1"/>
    <property type="molecule type" value="Genomic_DNA"/>
</dbReference>
<comment type="caution">
    <text evidence="4">The sequence shown here is derived from an EMBL/GenBank/DDBJ whole genome shotgun (WGS) entry which is preliminary data.</text>
</comment>
<evidence type="ECO:0000259" key="3">
    <source>
        <dbReference type="PROSITE" id="PS51833"/>
    </source>
</evidence>
<dbReference type="AlphaFoldDB" id="A0A9X2FID2"/>
<gene>
    <name evidence="4" type="ORF">NG895_18155</name>
</gene>
<evidence type="ECO:0000313" key="5">
    <source>
        <dbReference type="Proteomes" id="UP001155241"/>
    </source>
</evidence>
<name>A0A9X2FID2_9BACT</name>
<keyword evidence="1" id="KW-0175">Coiled coil</keyword>
<accession>A0A9X2FID2</accession>
<dbReference type="InterPro" id="IPR052340">
    <property type="entry name" value="RNase_Y/CdgJ"/>
</dbReference>
<feature type="coiled-coil region" evidence="1">
    <location>
        <begin position="290"/>
        <end position="343"/>
    </location>
</feature>
<dbReference type="PANTHER" id="PTHR33525">
    <property type="match status" value="1"/>
</dbReference>